<feature type="chain" id="PRO_5029477073" evidence="1">
    <location>
        <begin position="23"/>
        <end position="160"/>
    </location>
</feature>
<dbReference type="RefSeq" id="WP_157567171.1">
    <property type="nucleotide sequence ID" value="NZ_WQKZ01000003.1"/>
</dbReference>
<reference evidence="2 3" key="1">
    <citation type="submission" date="2019-12" db="EMBL/GenBank/DDBJ databases">
        <title>Hymenobacter sp. HMF4947 Genome sequencing and assembly.</title>
        <authorList>
            <person name="Kang H."/>
            <person name="Cha I."/>
            <person name="Kim H."/>
            <person name="Joh K."/>
        </authorList>
    </citation>
    <scope>NUCLEOTIDE SEQUENCE [LARGE SCALE GENOMIC DNA]</scope>
    <source>
        <strain evidence="2 3">HMF4947</strain>
    </source>
</reference>
<keyword evidence="1" id="KW-0732">Signal</keyword>
<evidence type="ECO:0000313" key="3">
    <source>
        <dbReference type="Proteomes" id="UP000441336"/>
    </source>
</evidence>
<dbReference type="AlphaFoldDB" id="A0A7K1THD6"/>
<organism evidence="2 3">
    <name type="scientific">Hymenobacter ginkgonis</name>
    <dbReference type="NCBI Taxonomy" id="2682976"/>
    <lineage>
        <taxon>Bacteria</taxon>
        <taxon>Pseudomonadati</taxon>
        <taxon>Bacteroidota</taxon>
        <taxon>Cytophagia</taxon>
        <taxon>Cytophagales</taxon>
        <taxon>Hymenobacteraceae</taxon>
        <taxon>Hymenobacter</taxon>
    </lineage>
</organism>
<comment type="caution">
    <text evidence="2">The sequence shown here is derived from an EMBL/GenBank/DDBJ whole genome shotgun (WGS) entry which is preliminary data.</text>
</comment>
<accession>A0A7K1THD6</accession>
<sequence>MRRLLSPLLLAFALVLGVSACAKKDQPLPTLTPTPGVGSYLLDGRLISCQVMAQLSSRMNKGGQTFEDLLITLNTTAPTTGTSEALTLNFERLAGQPPYVLTSSIYHNSSQAVGASYDNNRLATLTETSTGVLEGTFSGTTFYTATSTITNGVFKDARLP</sequence>
<proteinExistence type="predicted"/>
<dbReference type="Proteomes" id="UP000441336">
    <property type="component" value="Unassembled WGS sequence"/>
</dbReference>
<dbReference type="PROSITE" id="PS51257">
    <property type="entry name" value="PROKAR_LIPOPROTEIN"/>
    <property type="match status" value="1"/>
</dbReference>
<protein>
    <submittedName>
        <fullName evidence="2">Uncharacterized protein</fullName>
    </submittedName>
</protein>
<evidence type="ECO:0000313" key="2">
    <source>
        <dbReference type="EMBL" id="MVN77804.1"/>
    </source>
</evidence>
<dbReference type="EMBL" id="WQKZ01000003">
    <property type="protein sequence ID" value="MVN77804.1"/>
    <property type="molecule type" value="Genomic_DNA"/>
</dbReference>
<feature type="signal peptide" evidence="1">
    <location>
        <begin position="1"/>
        <end position="22"/>
    </location>
</feature>
<gene>
    <name evidence="2" type="ORF">GO988_15845</name>
</gene>
<keyword evidence="3" id="KW-1185">Reference proteome</keyword>
<evidence type="ECO:0000256" key="1">
    <source>
        <dbReference type="SAM" id="SignalP"/>
    </source>
</evidence>
<name>A0A7K1THD6_9BACT</name>